<dbReference type="Proteomes" id="UP001050691">
    <property type="component" value="Unassembled WGS sequence"/>
</dbReference>
<protein>
    <recommendedName>
        <fullName evidence="9">UV-endonuclease UvdE</fullName>
    </recommendedName>
</protein>
<name>A0AAV5A0N5_9AGAM</name>
<dbReference type="InterPro" id="IPR036237">
    <property type="entry name" value="Xyl_isomerase-like_sf"/>
</dbReference>
<keyword evidence="8" id="KW-1185">Reference proteome</keyword>
<proteinExistence type="predicted"/>
<keyword evidence="3" id="KW-0227">DNA damage</keyword>
<evidence type="ECO:0008006" key="9">
    <source>
        <dbReference type="Google" id="ProtNLM"/>
    </source>
</evidence>
<evidence type="ECO:0000256" key="2">
    <source>
        <dbReference type="ARBA" id="ARBA00022759"/>
    </source>
</evidence>
<evidence type="ECO:0000313" key="8">
    <source>
        <dbReference type="Proteomes" id="UP001050691"/>
    </source>
</evidence>
<dbReference type="GO" id="GO:0009411">
    <property type="term" value="P:response to UV"/>
    <property type="evidence" value="ECO:0007669"/>
    <property type="project" value="InterPro"/>
</dbReference>
<dbReference type="GO" id="GO:0004519">
    <property type="term" value="F:endonuclease activity"/>
    <property type="evidence" value="ECO:0007669"/>
    <property type="project" value="UniProtKB-KW"/>
</dbReference>
<reference evidence="7" key="1">
    <citation type="submission" date="2021-10" db="EMBL/GenBank/DDBJ databases">
        <title>De novo Genome Assembly of Clathrus columnatus (Basidiomycota, Fungi) Using Illumina and Nanopore Sequence Data.</title>
        <authorList>
            <person name="Ogiso-Tanaka E."/>
            <person name="Itagaki H."/>
            <person name="Hosoya T."/>
            <person name="Hosaka K."/>
        </authorList>
    </citation>
    <scope>NUCLEOTIDE SEQUENCE</scope>
    <source>
        <strain evidence="7">MO-923</strain>
    </source>
</reference>
<dbReference type="GO" id="GO:0005634">
    <property type="term" value="C:nucleus"/>
    <property type="evidence" value="ECO:0007669"/>
    <property type="project" value="TreeGrafter"/>
</dbReference>
<dbReference type="GO" id="GO:0005739">
    <property type="term" value="C:mitochondrion"/>
    <property type="evidence" value="ECO:0007669"/>
    <property type="project" value="TreeGrafter"/>
</dbReference>
<gene>
    <name evidence="7" type="ORF">Clacol_002020</name>
</gene>
<dbReference type="PANTHER" id="PTHR31290:SF5">
    <property type="entry name" value="UV-DAMAGE ENDONUCLEASE"/>
    <property type="match status" value="1"/>
</dbReference>
<sequence>MTSETSLVKQSIVRRSQRISTRISTSAGNKLSHSVLETSSWTARTRRSTKAHEDITQRAVVLQSDASLLGKAQEDHLETTVAESIILPKTTTFKGRLGYACLNTLMRGLKPDPVFCSRTCRIDTILKKGLDYVKSLALQNVCDLLKIIEWNEIHNIRFMRISSDLFPFASHGEYGYDISFAKEELQAVGALAKKYNHRLTSHPGQFTQLASPKNNVVTASIRELEYHTKFMDLMGLDKDGVIIVHMGGTYGDKEAALARFKENYQEKLNSNIKARLVLENDEFCYNIEELLPISQELNIPIVIDYHHDWLYPSSRSIAKLIPIVNDVWMRKGIRPKQHLSSPRPGAITIVEKRGHAKRCYTLPEELPNDMDLMIEAKDKEQAVFELYRIYGLHPVDEASWRPELIVDVEELADDVIPSTSRKRRKTNLKE</sequence>
<evidence type="ECO:0000256" key="1">
    <source>
        <dbReference type="ARBA" id="ARBA00022722"/>
    </source>
</evidence>
<dbReference type="EMBL" id="BPWL01000002">
    <property type="protein sequence ID" value="GJJ07815.1"/>
    <property type="molecule type" value="Genomic_DNA"/>
</dbReference>
<dbReference type="Pfam" id="PF03851">
    <property type="entry name" value="UvdE"/>
    <property type="match status" value="1"/>
</dbReference>
<accession>A0AAV5A0N5</accession>
<evidence type="ECO:0000256" key="5">
    <source>
        <dbReference type="ARBA" id="ARBA00022801"/>
    </source>
</evidence>
<dbReference type="NCBIfam" id="TIGR00629">
    <property type="entry name" value="uvde"/>
    <property type="match status" value="1"/>
</dbReference>
<dbReference type="AlphaFoldDB" id="A0AAV5A0N5"/>
<comment type="caution">
    <text evidence="7">The sequence shown here is derived from an EMBL/GenBank/DDBJ whole genome shotgun (WGS) entry which is preliminary data.</text>
</comment>
<keyword evidence="1" id="KW-0540">Nuclease</keyword>
<evidence type="ECO:0000256" key="3">
    <source>
        <dbReference type="ARBA" id="ARBA00022763"/>
    </source>
</evidence>
<organism evidence="7 8">
    <name type="scientific">Clathrus columnatus</name>
    <dbReference type="NCBI Taxonomy" id="1419009"/>
    <lineage>
        <taxon>Eukaryota</taxon>
        <taxon>Fungi</taxon>
        <taxon>Dikarya</taxon>
        <taxon>Basidiomycota</taxon>
        <taxon>Agaricomycotina</taxon>
        <taxon>Agaricomycetes</taxon>
        <taxon>Phallomycetidae</taxon>
        <taxon>Phallales</taxon>
        <taxon>Clathraceae</taxon>
        <taxon>Clathrus</taxon>
    </lineage>
</organism>
<keyword evidence="5" id="KW-0378">Hydrolase</keyword>
<dbReference type="Gene3D" id="3.20.20.150">
    <property type="entry name" value="Divalent-metal-dependent TIM barrel enzymes"/>
    <property type="match status" value="1"/>
</dbReference>
<keyword evidence="4" id="KW-0228">DNA excision</keyword>
<keyword evidence="2" id="KW-0255">Endonuclease</keyword>
<evidence type="ECO:0000256" key="6">
    <source>
        <dbReference type="ARBA" id="ARBA00023204"/>
    </source>
</evidence>
<evidence type="ECO:0000313" key="7">
    <source>
        <dbReference type="EMBL" id="GJJ07815.1"/>
    </source>
</evidence>
<dbReference type="GO" id="GO:0006289">
    <property type="term" value="P:nucleotide-excision repair"/>
    <property type="evidence" value="ECO:0007669"/>
    <property type="project" value="InterPro"/>
</dbReference>
<dbReference type="GO" id="GO:0016787">
    <property type="term" value="F:hydrolase activity"/>
    <property type="evidence" value="ECO:0007669"/>
    <property type="project" value="UniProtKB-KW"/>
</dbReference>
<evidence type="ECO:0000256" key="4">
    <source>
        <dbReference type="ARBA" id="ARBA00022769"/>
    </source>
</evidence>
<keyword evidence="6" id="KW-0234">DNA repair</keyword>
<dbReference type="GO" id="GO:0043504">
    <property type="term" value="P:mitochondrial DNA repair"/>
    <property type="evidence" value="ECO:0007669"/>
    <property type="project" value="TreeGrafter"/>
</dbReference>
<dbReference type="SUPFAM" id="SSF51658">
    <property type="entry name" value="Xylose isomerase-like"/>
    <property type="match status" value="1"/>
</dbReference>
<dbReference type="InterPro" id="IPR004601">
    <property type="entry name" value="UvdE"/>
</dbReference>
<dbReference type="PANTHER" id="PTHR31290">
    <property type="entry name" value="UV-DAMAGE ENDONUCLEASE"/>
    <property type="match status" value="1"/>
</dbReference>